<dbReference type="InterPro" id="IPR001005">
    <property type="entry name" value="SANT/Myb"/>
</dbReference>
<dbReference type="Gene3D" id="1.10.10.60">
    <property type="entry name" value="Homeodomain-like"/>
    <property type="match status" value="1"/>
</dbReference>
<dbReference type="EMBL" id="JABCRI010000009">
    <property type="protein sequence ID" value="KAF8400314.1"/>
    <property type="molecule type" value="Genomic_DNA"/>
</dbReference>
<reference evidence="3 4" key="1">
    <citation type="submission" date="2020-04" db="EMBL/GenBank/DDBJ databases">
        <title>Plant Genome Project.</title>
        <authorList>
            <person name="Zhang R.-G."/>
        </authorList>
    </citation>
    <scope>NUCLEOTIDE SEQUENCE [LARGE SCALE GENOMIC DNA]</scope>
    <source>
        <strain evidence="3">YNK0</strain>
        <tissue evidence="3">Leaf</tissue>
    </source>
</reference>
<protein>
    <submittedName>
        <fullName evidence="3">Uncharacterized protein</fullName>
    </submittedName>
</protein>
<feature type="domain" description="HTH myb-type" evidence="2">
    <location>
        <begin position="130"/>
        <end position="171"/>
    </location>
</feature>
<dbReference type="PROSITE" id="PS50090">
    <property type="entry name" value="MYB_LIKE"/>
    <property type="match status" value="1"/>
</dbReference>
<evidence type="ECO:0000259" key="2">
    <source>
        <dbReference type="PROSITE" id="PS51294"/>
    </source>
</evidence>
<name>A0A834Z2D9_TETSI</name>
<dbReference type="InterPro" id="IPR009057">
    <property type="entry name" value="Homeodomain-like_sf"/>
</dbReference>
<gene>
    <name evidence="3" type="ORF">HHK36_013611</name>
</gene>
<sequence length="292" mass="33267">MIFFSCFTMRVKELEAHVANLTTQLATLATSVQEMIHEHQDQRRTNDTILQILQTLMITPPKQRLIPNPQGAIIQGKALRIYFPTFAGDDPESWVFQVEQYHELNGVNDGKENDKQIRENQRSLNRQRRQVLTRLVDRYDARNWSLISRYIPGLSGQSYRLRWCNQLSLSVEQRPFSPAEEYETILASHARKLREEPDGGDDDARSARTSTNLALLIQEDYIVELKGIEVALLLEEFERMVGVYGVVVVGCKCMGKCRDGPNVLVLNACDGIQISLEKIERTGFVGSSLRGI</sequence>
<proteinExistence type="predicted"/>
<dbReference type="Proteomes" id="UP000655225">
    <property type="component" value="Unassembled WGS sequence"/>
</dbReference>
<dbReference type="CDD" id="cd00167">
    <property type="entry name" value="SANT"/>
    <property type="match status" value="1"/>
</dbReference>
<dbReference type="OrthoDB" id="913780at2759"/>
<organism evidence="3 4">
    <name type="scientific">Tetracentron sinense</name>
    <name type="common">Spur-leaf</name>
    <dbReference type="NCBI Taxonomy" id="13715"/>
    <lineage>
        <taxon>Eukaryota</taxon>
        <taxon>Viridiplantae</taxon>
        <taxon>Streptophyta</taxon>
        <taxon>Embryophyta</taxon>
        <taxon>Tracheophyta</taxon>
        <taxon>Spermatophyta</taxon>
        <taxon>Magnoliopsida</taxon>
        <taxon>Trochodendrales</taxon>
        <taxon>Trochodendraceae</taxon>
        <taxon>Tetracentron</taxon>
    </lineage>
</organism>
<evidence type="ECO:0000313" key="4">
    <source>
        <dbReference type="Proteomes" id="UP000655225"/>
    </source>
</evidence>
<dbReference type="SUPFAM" id="SSF46689">
    <property type="entry name" value="Homeodomain-like"/>
    <property type="match status" value="1"/>
</dbReference>
<comment type="caution">
    <text evidence="3">The sequence shown here is derived from an EMBL/GenBank/DDBJ whole genome shotgun (WGS) entry which is preliminary data.</text>
</comment>
<keyword evidence="4" id="KW-1185">Reference proteome</keyword>
<dbReference type="AlphaFoldDB" id="A0A834Z2D9"/>
<accession>A0A834Z2D9</accession>
<evidence type="ECO:0000259" key="1">
    <source>
        <dbReference type="PROSITE" id="PS50090"/>
    </source>
</evidence>
<feature type="domain" description="Myb-like" evidence="1">
    <location>
        <begin position="116"/>
        <end position="167"/>
    </location>
</feature>
<dbReference type="Pfam" id="PF13921">
    <property type="entry name" value="Myb_DNA-bind_6"/>
    <property type="match status" value="1"/>
</dbReference>
<evidence type="ECO:0000313" key="3">
    <source>
        <dbReference type="EMBL" id="KAF8400314.1"/>
    </source>
</evidence>
<dbReference type="InterPro" id="IPR017930">
    <property type="entry name" value="Myb_dom"/>
</dbReference>
<dbReference type="PROSITE" id="PS51294">
    <property type="entry name" value="HTH_MYB"/>
    <property type="match status" value="1"/>
</dbReference>